<dbReference type="SUPFAM" id="SSF48239">
    <property type="entry name" value="Terpenoid cyclases/Protein prenyltransferases"/>
    <property type="match status" value="1"/>
</dbReference>
<reference evidence="1 2" key="1">
    <citation type="submission" date="2020-05" db="EMBL/GenBank/DDBJ databases">
        <title>The draft genome sequence of Maribacter arenosus CAU 1321.</title>
        <authorList>
            <person name="Mu L."/>
        </authorList>
    </citation>
    <scope>NUCLEOTIDE SEQUENCE [LARGE SCALE GENOMIC DNA]</scope>
    <source>
        <strain evidence="1 2">CAU 1321</strain>
    </source>
</reference>
<name>A0ABR7VFD3_9FLAO</name>
<comment type="caution">
    <text evidence="1">The sequence shown here is derived from an EMBL/GenBank/DDBJ whole genome shotgun (WGS) entry which is preliminary data.</text>
</comment>
<evidence type="ECO:0000313" key="1">
    <source>
        <dbReference type="EMBL" id="MBD0852021.1"/>
    </source>
</evidence>
<dbReference type="RefSeq" id="WP_188315131.1">
    <property type="nucleotide sequence ID" value="NZ_JABTCG010000005.1"/>
</dbReference>
<keyword evidence="2" id="KW-1185">Reference proteome</keyword>
<gene>
    <name evidence="1" type="ORF">HPE63_15170</name>
</gene>
<protein>
    <submittedName>
        <fullName evidence="1">Uncharacterized protein</fullName>
    </submittedName>
</protein>
<dbReference type="InterPro" id="IPR008930">
    <property type="entry name" value="Terpenoid_cyclase/PrenylTrfase"/>
</dbReference>
<proteinExistence type="predicted"/>
<dbReference type="EMBL" id="JABTCG010000005">
    <property type="protein sequence ID" value="MBD0852021.1"/>
    <property type="molecule type" value="Genomic_DNA"/>
</dbReference>
<sequence length="318" mass="37141">MNSNNIINWLLEGDVSIQYQVHRDLLGDDKKNLQARIAIEGWGKQFLSKRKKDGNWGIKFYQPKWTSTHYTLYDLRNLCIAPNNPLIQESIEIILENEKASDGGILAIGRNQLSDLCINGMFLNYASYFNASEKDLKSVVDCILSQIMPDGGFNCRSNRYNTVHSSLHTTLSVLEGITEYEINQYNYRLKELINTKKSAIEFILLHQLFISDRTGEIINKDFLKLTYPRRWRYNILSALDYFQHARIQWDDRMKPAIQVLLKKQNKDSTWNTQAKHPGQVHFEMEKAGKPSRWNTLRAMRVFKHFEIEQLLPTKTIAH</sequence>
<organism evidence="1 2">
    <name type="scientific">Maribacter arenosus</name>
    <dbReference type="NCBI Taxonomy" id="1854708"/>
    <lineage>
        <taxon>Bacteria</taxon>
        <taxon>Pseudomonadati</taxon>
        <taxon>Bacteroidota</taxon>
        <taxon>Flavobacteriia</taxon>
        <taxon>Flavobacteriales</taxon>
        <taxon>Flavobacteriaceae</taxon>
        <taxon>Maribacter</taxon>
    </lineage>
</organism>
<evidence type="ECO:0000313" key="2">
    <source>
        <dbReference type="Proteomes" id="UP000598350"/>
    </source>
</evidence>
<dbReference type="Proteomes" id="UP000598350">
    <property type="component" value="Unassembled WGS sequence"/>
</dbReference>
<accession>A0ABR7VFD3</accession>
<dbReference type="Gene3D" id="1.50.10.20">
    <property type="match status" value="1"/>
</dbReference>